<dbReference type="EMBL" id="CP077089">
    <property type="protein sequence ID" value="QXI08192.1"/>
    <property type="molecule type" value="Genomic_DNA"/>
</dbReference>
<keyword evidence="1" id="KW-1133">Transmembrane helix</keyword>
<name>A0ABX8Q3D9_9PSED</name>
<dbReference type="Proteomes" id="UP000646386">
    <property type="component" value="Chromosome"/>
</dbReference>
<protein>
    <submittedName>
        <fullName evidence="2">Uncharacterized protein</fullName>
    </submittedName>
</protein>
<feature type="transmembrane region" description="Helical" evidence="1">
    <location>
        <begin position="20"/>
        <end position="37"/>
    </location>
</feature>
<accession>A0ABX8Q3D9</accession>
<evidence type="ECO:0000313" key="3">
    <source>
        <dbReference type="Proteomes" id="UP000646386"/>
    </source>
</evidence>
<keyword evidence="1" id="KW-0472">Membrane</keyword>
<sequence>MIKKVFRVGSAPLKRAEFEPFWTIYAGFTGFFIVFTFRAKPCKPGLSAETGSKENTTDWQTARPGGYQSEHFDYDTRVCPVGLSSTVLKNICFLEIHHV</sequence>
<reference evidence="2 3" key="2">
    <citation type="journal article" date="2021" name="Microorganisms">
        <title>The Ever-Expanding Pseudomonas Genus: Description of 43 New Species and Partition of the Pseudomonas putida Group.</title>
        <authorList>
            <person name="Girard L."/>
            <person name="Lood C."/>
            <person name="Hofte M."/>
            <person name="Vandamme P."/>
            <person name="Rokni-Zadeh H."/>
            <person name="van Noort V."/>
            <person name="Lavigne R."/>
            <person name="De Mot R."/>
        </authorList>
    </citation>
    <scope>NUCLEOTIDE SEQUENCE [LARGE SCALE GENOMIC DNA]</scope>
    <source>
        <strain evidence="2 3">ZA 5.3</strain>
    </source>
</reference>
<evidence type="ECO:0000313" key="2">
    <source>
        <dbReference type="EMBL" id="QXI08192.1"/>
    </source>
</evidence>
<keyword evidence="3" id="KW-1185">Reference proteome</keyword>
<keyword evidence="1" id="KW-0812">Transmembrane</keyword>
<evidence type="ECO:0000256" key="1">
    <source>
        <dbReference type="SAM" id="Phobius"/>
    </source>
</evidence>
<proteinExistence type="predicted"/>
<reference evidence="2 3" key="1">
    <citation type="journal article" date="2020" name="Microorganisms">
        <title>Reliable Identification of Environmental Pseudomonas Isolates Using the rpoD Gene.</title>
        <authorList>
            <consortium name="The Broad Institute Genome Sequencing Platform"/>
            <person name="Girard L."/>
            <person name="Lood C."/>
            <person name="Rokni-Zadeh H."/>
            <person name="van Noort V."/>
            <person name="Lavigne R."/>
            <person name="De Mot R."/>
        </authorList>
    </citation>
    <scope>NUCLEOTIDE SEQUENCE [LARGE SCALE GENOMIC DNA]</scope>
    <source>
        <strain evidence="2 3">ZA 5.3</strain>
    </source>
</reference>
<organism evidence="2 3">
    <name type="scientific">Pseudomonas tensinigenes</name>
    <dbReference type="NCBI Taxonomy" id="2745511"/>
    <lineage>
        <taxon>Bacteria</taxon>
        <taxon>Pseudomonadati</taxon>
        <taxon>Pseudomonadota</taxon>
        <taxon>Gammaproteobacteria</taxon>
        <taxon>Pseudomonadales</taxon>
        <taxon>Pseudomonadaceae</taxon>
        <taxon>Pseudomonas</taxon>
    </lineage>
</organism>
<dbReference type="RefSeq" id="WP_141234599.1">
    <property type="nucleotide sequence ID" value="NZ_CP077089.1"/>
</dbReference>
<gene>
    <name evidence="2" type="ORF">HU718_011000</name>
</gene>